<dbReference type="EMBL" id="KB203711">
    <property type="protein sequence ID" value="ESO83377.1"/>
    <property type="molecule type" value="Genomic_DNA"/>
</dbReference>
<dbReference type="SUPFAM" id="SSF52540">
    <property type="entry name" value="P-loop containing nucleoside triphosphate hydrolases"/>
    <property type="match status" value="1"/>
</dbReference>
<dbReference type="AlphaFoldDB" id="V3ZGV7"/>
<evidence type="ECO:0000256" key="2">
    <source>
        <dbReference type="ARBA" id="ARBA00004496"/>
    </source>
</evidence>
<dbReference type="FunFam" id="2.40.30.10:FF:000026">
    <property type="entry name" value="Eukaryotic translation initiation factor 5B"/>
    <property type="match status" value="1"/>
</dbReference>
<evidence type="ECO:0000256" key="13">
    <source>
        <dbReference type="ARBA" id="ARBA00032478"/>
    </source>
</evidence>
<dbReference type="FunFam" id="3.40.50.10050:FF:000002">
    <property type="entry name" value="Eukaryotic translation initiation factor 5B"/>
    <property type="match status" value="1"/>
</dbReference>
<dbReference type="InterPro" id="IPR023115">
    <property type="entry name" value="TIF_IF2_dom3"/>
</dbReference>
<protein>
    <recommendedName>
        <fullName evidence="5">Eukaryotic translation initiation factor 5B</fullName>
        <ecNumber evidence="4">3.6.5.3</ecNumber>
    </recommendedName>
    <alternativeName>
        <fullName evidence="13">Translation initiation factor IF-2</fullName>
    </alternativeName>
</protein>
<comment type="subunit">
    <text evidence="15">Interacts through its C-terminal domain (CTD) with the CTD of eIF1A (EIF1AX) or with the CTD of EIF5 (mutually exclusive) through a common binding site. Interacts with eIF1A (EIF1AX) from the location of the start codon by the 43S complex until the formation of the 80S complex. Interacts with ANXA5 in a calcium and phospholipid-dependent manner.</text>
</comment>
<keyword evidence="12" id="KW-0342">GTP-binding</keyword>
<keyword evidence="11" id="KW-0648">Protein biosynthesis</keyword>
<dbReference type="FunFam" id="3.40.50.300:FF:000112">
    <property type="entry name" value="Eukaryotic translation initiation factor 5B"/>
    <property type="match status" value="1"/>
</dbReference>
<dbReference type="GeneID" id="20245244"/>
<evidence type="ECO:0000256" key="15">
    <source>
        <dbReference type="ARBA" id="ARBA00061781"/>
    </source>
</evidence>
<dbReference type="HOGENOM" id="CLU_002656_3_3_1"/>
<dbReference type="Pfam" id="PF14578">
    <property type="entry name" value="GTP_EFTU_D4"/>
    <property type="match status" value="1"/>
</dbReference>
<dbReference type="KEGG" id="lgi:LOTGIDRAFT_197410"/>
<dbReference type="InterPro" id="IPR027417">
    <property type="entry name" value="P-loop_NTPase"/>
</dbReference>
<keyword evidence="6" id="KW-0963">Cytoplasm</keyword>
<dbReference type="GO" id="GO:0003924">
    <property type="term" value="F:GTPase activity"/>
    <property type="evidence" value="ECO:0007669"/>
    <property type="project" value="InterPro"/>
</dbReference>
<dbReference type="OrthoDB" id="4928at2759"/>
<dbReference type="InterPro" id="IPR005225">
    <property type="entry name" value="Small_GTP-bd"/>
</dbReference>
<keyword evidence="10" id="KW-0378">Hydrolase</keyword>
<dbReference type="Gene3D" id="2.40.30.10">
    <property type="entry name" value="Translation factors"/>
    <property type="match status" value="2"/>
</dbReference>
<dbReference type="PRINTS" id="PR00315">
    <property type="entry name" value="ELONGATNFCT"/>
</dbReference>
<evidence type="ECO:0000256" key="4">
    <source>
        <dbReference type="ARBA" id="ARBA00011986"/>
    </source>
</evidence>
<dbReference type="NCBIfam" id="TIGR00231">
    <property type="entry name" value="small_GTP"/>
    <property type="match status" value="1"/>
</dbReference>
<dbReference type="InterPro" id="IPR009000">
    <property type="entry name" value="Transl_B-barrel_sf"/>
</dbReference>
<evidence type="ECO:0000256" key="11">
    <source>
        <dbReference type="ARBA" id="ARBA00022917"/>
    </source>
</evidence>
<reference evidence="17 18" key="1">
    <citation type="journal article" date="2013" name="Nature">
        <title>Insights into bilaterian evolution from three spiralian genomes.</title>
        <authorList>
            <person name="Simakov O."/>
            <person name="Marletaz F."/>
            <person name="Cho S.J."/>
            <person name="Edsinger-Gonzales E."/>
            <person name="Havlak P."/>
            <person name="Hellsten U."/>
            <person name="Kuo D.H."/>
            <person name="Larsson T."/>
            <person name="Lv J."/>
            <person name="Arendt D."/>
            <person name="Savage R."/>
            <person name="Osoegawa K."/>
            <person name="de Jong P."/>
            <person name="Grimwood J."/>
            <person name="Chapman J.A."/>
            <person name="Shapiro H."/>
            <person name="Aerts A."/>
            <person name="Otillar R.P."/>
            <person name="Terry A.Y."/>
            <person name="Boore J.L."/>
            <person name="Grigoriev I.V."/>
            <person name="Lindberg D.R."/>
            <person name="Seaver E.C."/>
            <person name="Weisblat D.A."/>
            <person name="Putnam N.H."/>
            <person name="Rokhsar D.S."/>
        </authorList>
    </citation>
    <scope>NUCLEOTIDE SEQUENCE [LARGE SCALE GENOMIC DNA]</scope>
</reference>
<dbReference type="PROSITE" id="PS51722">
    <property type="entry name" value="G_TR_2"/>
    <property type="match status" value="1"/>
</dbReference>
<dbReference type="SUPFAM" id="SSF52156">
    <property type="entry name" value="Initiation factor IF2/eIF5b, domain 3"/>
    <property type="match status" value="1"/>
</dbReference>
<dbReference type="Pfam" id="PF00009">
    <property type="entry name" value="GTP_EFTU"/>
    <property type="match status" value="1"/>
</dbReference>
<comment type="cofactor">
    <cofactor evidence="1">
        <name>a monovalent cation</name>
        <dbReference type="ChEBI" id="CHEBI:60242"/>
    </cofactor>
</comment>
<evidence type="ECO:0000313" key="17">
    <source>
        <dbReference type="EMBL" id="ESO83377.1"/>
    </source>
</evidence>
<name>V3ZGV7_LOTGI</name>
<comment type="similarity">
    <text evidence="3">Belongs to the TRAFAC class translation factor GTPase superfamily. Classic translation factor GTPase family. IF-2 subfamily.</text>
</comment>
<proteinExistence type="inferred from homology"/>
<dbReference type="CDD" id="cd16266">
    <property type="entry name" value="IF2_aeIF5B_IV"/>
    <property type="match status" value="1"/>
</dbReference>
<dbReference type="SUPFAM" id="SSF50447">
    <property type="entry name" value="Translation proteins"/>
    <property type="match status" value="1"/>
</dbReference>
<evidence type="ECO:0000259" key="16">
    <source>
        <dbReference type="PROSITE" id="PS51722"/>
    </source>
</evidence>
<dbReference type="STRING" id="225164.V3ZGV7"/>
<evidence type="ECO:0000256" key="8">
    <source>
        <dbReference type="ARBA" id="ARBA00022723"/>
    </source>
</evidence>
<organism evidence="17 18">
    <name type="scientific">Lottia gigantea</name>
    <name type="common">Giant owl limpet</name>
    <dbReference type="NCBI Taxonomy" id="225164"/>
    <lineage>
        <taxon>Eukaryota</taxon>
        <taxon>Metazoa</taxon>
        <taxon>Spiralia</taxon>
        <taxon>Lophotrochozoa</taxon>
        <taxon>Mollusca</taxon>
        <taxon>Gastropoda</taxon>
        <taxon>Patellogastropoda</taxon>
        <taxon>Lottioidea</taxon>
        <taxon>Lottiidae</taxon>
        <taxon>Lottia</taxon>
    </lineage>
</organism>
<dbReference type="PANTHER" id="PTHR43381:SF4">
    <property type="entry name" value="EUKARYOTIC TRANSLATION INITIATION FACTOR 5B"/>
    <property type="match status" value="1"/>
</dbReference>
<evidence type="ECO:0000256" key="12">
    <source>
        <dbReference type="ARBA" id="ARBA00023134"/>
    </source>
</evidence>
<feature type="domain" description="Tr-type G" evidence="16">
    <location>
        <begin position="16"/>
        <end position="233"/>
    </location>
</feature>
<dbReference type="GO" id="GO:0003743">
    <property type="term" value="F:translation initiation factor activity"/>
    <property type="evidence" value="ECO:0007669"/>
    <property type="project" value="UniProtKB-KW"/>
</dbReference>
<evidence type="ECO:0000256" key="7">
    <source>
        <dbReference type="ARBA" id="ARBA00022540"/>
    </source>
</evidence>
<dbReference type="CDD" id="cd01887">
    <property type="entry name" value="IF2_eIF5B"/>
    <property type="match status" value="1"/>
</dbReference>
<dbReference type="NCBIfam" id="NF003078">
    <property type="entry name" value="PRK04004.1"/>
    <property type="match status" value="1"/>
</dbReference>
<dbReference type="InterPro" id="IPR015760">
    <property type="entry name" value="TIF_IF2"/>
</dbReference>
<accession>V3ZGV7</accession>
<keyword evidence="7" id="KW-0396">Initiation factor</keyword>
<dbReference type="FunFam" id="2.40.30.10:FF:000013">
    <property type="entry name" value="eukaryotic translation initiation factor 5B"/>
    <property type="match status" value="1"/>
</dbReference>
<evidence type="ECO:0000256" key="6">
    <source>
        <dbReference type="ARBA" id="ARBA00022490"/>
    </source>
</evidence>
<evidence type="ECO:0000256" key="10">
    <source>
        <dbReference type="ARBA" id="ARBA00022801"/>
    </source>
</evidence>
<dbReference type="InterPro" id="IPR036925">
    <property type="entry name" value="TIF_IF2_dom3_sf"/>
</dbReference>
<keyword evidence="9" id="KW-0547">Nucleotide-binding</keyword>
<keyword evidence="18" id="KW-1185">Reference proteome</keyword>
<gene>
    <name evidence="17" type="ORF">LOTGIDRAFT_197410</name>
</gene>
<dbReference type="PANTHER" id="PTHR43381">
    <property type="entry name" value="TRANSLATION INITIATION FACTOR IF-2-RELATED"/>
    <property type="match status" value="1"/>
</dbReference>
<dbReference type="EC" id="3.6.5.3" evidence="4"/>
<evidence type="ECO:0000256" key="1">
    <source>
        <dbReference type="ARBA" id="ARBA00001944"/>
    </source>
</evidence>
<dbReference type="GO" id="GO:0005525">
    <property type="term" value="F:GTP binding"/>
    <property type="evidence" value="ECO:0007669"/>
    <property type="project" value="UniProtKB-KW"/>
</dbReference>
<evidence type="ECO:0000256" key="5">
    <source>
        <dbReference type="ARBA" id="ARBA00013824"/>
    </source>
</evidence>
<dbReference type="Gene3D" id="3.40.50.300">
    <property type="entry name" value="P-loop containing nucleotide triphosphate hydrolases"/>
    <property type="match status" value="1"/>
</dbReference>
<dbReference type="CDD" id="cd03703">
    <property type="entry name" value="aeIF5B_II"/>
    <property type="match status" value="1"/>
</dbReference>
<sequence length="606" mass="68273">MKHHAECEKKRNTDNLRAPVVCVLGHVDTGKTKILDKLRRTNVQDGEAGGITQQIGATNVPHEKILEHTKMCKDFQKNPLKLPGLLIIDTPGHESFSNLRTRGSSLCDIAILVIDIMHGVEPQTLESINLLKERKTPFVVALNKIDRLYQWQSNPRNDVVNVIKKQQHNVKLEFDKRVNDVILQLANESLNAALFYENKNPKEYISLVPTSAHSGDGMGNLIALISELSQTLLAKRVSYSEELNATVMEVKAIHGLGTTIDVILVNGSIKEGEAIVIAGTEGPIVTSIRGLLMPQPMKELRVKNQYEHHKEVKAAQGVKIIAKDMEKAMAGLPLYVAHTPDEVDYYKEISSALEDVLSSIKISDKGVFVQASTLGSLEALLEFLRTSKIPYAGINIGPVHKKDVMKTSAMLEHDGQYACILAFDVKVEREAQDLADHYGVKIFTADIIYHLFDKFMAYREEIKRKKQEEFKHLAVFPCKLRILPQYIFNTRNPIVVGVMIDAGFIKEGTPICVPSKEFCDLGRITSIEANHKQVDMARQGQEVCIKIEPLPGHAPRMYGKHFDHEDILMSKISRETIDCVKNYFRDDMQKNDWILIMQLKKLFEII</sequence>
<keyword evidence="8" id="KW-0479">Metal-binding</keyword>
<dbReference type="RefSeq" id="XP_009065980.1">
    <property type="nucleotide sequence ID" value="XM_009067732.1"/>
</dbReference>
<evidence type="ECO:0000313" key="18">
    <source>
        <dbReference type="Proteomes" id="UP000030746"/>
    </source>
</evidence>
<dbReference type="CTD" id="20245244"/>
<dbReference type="OMA" id="FRQSKPA"/>
<dbReference type="Gene3D" id="3.40.50.10050">
    <property type="entry name" value="Translation initiation factor IF- 2, domain 3"/>
    <property type="match status" value="1"/>
</dbReference>
<comment type="subcellular location">
    <subcellularLocation>
        <location evidence="2">Cytoplasm</location>
    </subcellularLocation>
</comment>
<dbReference type="InterPro" id="IPR000795">
    <property type="entry name" value="T_Tr_GTP-bd_dom"/>
</dbReference>
<evidence type="ECO:0000256" key="9">
    <source>
        <dbReference type="ARBA" id="ARBA00022741"/>
    </source>
</evidence>
<dbReference type="GO" id="GO:0005739">
    <property type="term" value="C:mitochondrion"/>
    <property type="evidence" value="ECO:0007669"/>
    <property type="project" value="TreeGrafter"/>
</dbReference>
<dbReference type="InterPro" id="IPR029459">
    <property type="entry name" value="EFTU-type"/>
</dbReference>
<dbReference type="Proteomes" id="UP000030746">
    <property type="component" value="Unassembled WGS sequence"/>
</dbReference>
<dbReference type="Pfam" id="PF11987">
    <property type="entry name" value="IF-2"/>
    <property type="match status" value="1"/>
</dbReference>
<dbReference type="GO" id="GO:0046872">
    <property type="term" value="F:metal ion binding"/>
    <property type="evidence" value="ECO:0007669"/>
    <property type="project" value="UniProtKB-KW"/>
</dbReference>
<comment type="function">
    <text evidence="14">Plays a role in translation initiation. Ribosome-dependent GTPase that promotes the joining of the 60S ribosomal subunit to the pre-initiation complex to form the 80S initiation complex with the initiator methionine-tRNA in the P-site base paired to the start codon. Together with eIF1A (EIF1AX), actively orients the initiator methionine-tRNA in a conformation that allows 60S ribosomal subunit joining to form the 80S initiation complex. Is released after formation of the 80S initiation complex. Its GTPase activity is not essential for ribosomal subunits joining, but GTP hydrolysis is needed for eIF1A (EIF1AX) ejection quickly followed by EIF5B release to form elongation-competent ribosomes. In contrast to its procaryotic homolog, does not promote recruitment of Met-rRNA to the small ribosomal subunit.</text>
</comment>
<evidence type="ECO:0000256" key="14">
    <source>
        <dbReference type="ARBA" id="ARBA00053410"/>
    </source>
</evidence>
<evidence type="ECO:0000256" key="3">
    <source>
        <dbReference type="ARBA" id="ARBA00007733"/>
    </source>
</evidence>